<sequence>LGPHPSYTCHSIWSSKGLLDSGLRWKSFLSDVEAKRVLCIPLALSGQENIMVWRGDNTKEYIVRSGYKFLTIGEITTTPTN</sequence>
<organism evidence="1 2">
    <name type="scientific">Gossypium armourianum</name>
    <dbReference type="NCBI Taxonomy" id="34283"/>
    <lineage>
        <taxon>Eukaryota</taxon>
        <taxon>Viridiplantae</taxon>
        <taxon>Streptophyta</taxon>
        <taxon>Embryophyta</taxon>
        <taxon>Tracheophyta</taxon>
        <taxon>Spermatophyta</taxon>
        <taxon>Magnoliopsida</taxon>
        <taxon>eudicotyledons</taxon>
        <taxon>Gunneridae</taxon>
        <taxon>Pentapetalae</taxon>
        <taxon>rosids</taxon>
        <taxon>malvids</taxon>
        <taxon>Malvales</taxon>
        <taxon>Malvaceae</taxon>
        <taxon>Malvoideae</taxon>
        <taxon>Gossypium</taxon>
    </lineage>
</organism>
<accession>A0A7J9JU89</accession>
<proteinExistence type="predicted"/>
<keyword evidence="2" id="KW-1185">Reference proteome</keyword>
<evidence type="ECO:0000313" key="1">
    <source>
        <dbReference type="EMBL" id="MBA0837719.1"/>
    </source>
</evidence>
<name>A0A7J9JU89_9ROSI</name>
<dbReference type="EMBL" id="JABFAE010000009">
    <property type="protein sequence ID" value="MBA0837719.1"/>
    <property type="molecule type" value="Genomic_DNA"/>
</dbReference>
<feature type="non-terminal residue" evidence="1">
    <location>
        <position position="1"/>
    </location>
</feature>
<dbReference type="Proteomes" id="UP000593575">
    <property type="component" value="Unassembled WGS sequence"/>
</dbReference>
<evidence type="ECO:0000313" key="2">
    <source>
        <dbReference type="Proteomes" id="UP000593575"/>
    </source>
</evidence>
<dbReference type="AlphaFoldDB" id="A0A7J9JU89"/>
<protein>
    <submittedName>
        <fullName evidence="1">Uncharacterized protein</fullName>
    </submittedName>
</protein>
<reference evidence="1 2" key="1">
    <citation type="journal article" date="2019" name="Genome Biol. Evol.">
        <title>Insights into the evolution of the New World diploid cottons (Gossypium, subgenus Houzingenia) based on genome sequencing.</title>
        <authorList>
            <person name="Grover C.E."/>
            <person name="Arick M.A. 2nd"/>
            <person name="Thrash A."/>
            <person name="Conover J.L."/>
            <person name="Sanders W.S."/>
            <person name="Peterson D.G."/>
            <person name="Frelichowski J.E."/>
            <person name="Scheffler J.A."/>
            <person name="Scheffler B.E."/>
            <person name="Wendel J.F."/>
        </authorList>
    </citation>
    <scope>NUCLEOTIDE SEQUENCE [LARGE SCALE GENOMIC DNA]</scope>
    <source>
        <strain evidence="1">6</strain>
        <tissue evidence="1">Leaf</tissue>
    </source>
</reference>
<comment type="caution">
    <text evidence="1">The sequence shown here is derived from an EMBL/GenBank/DDBJ whole genome shotgun (WGS) entry which is preliminary data.</text>
</comment>
<gene>
    <name evidence="1" type="ORF">Goarm_009855</name>
</gene>